<protein>
    <submittedName>
        <fullName evidence="1">Uncharacterized protein</fullName>
    </submittedName>
</protein>
<dbReference type="RefSeq" id="WP_100790416.1">
    <property type="nucleotide sequence ID" value="NZ_NPDQ01000003.1"/>
</dbReference>
<gene>
    <name evidence="1" type="ORF">EHQ30_13820</name>
</gene>
<dbReference type="AlphaFoldDB" id="A0A2M9Y389"/>
<keyword evidence="2" id="KW-1185">Reference proteome</keyword>
<dbReference type="EMBL" id="RQFP01000014">
    <property type="protein sequence ID" value="TGK91304.1"/>
    <property type="molecule type" value="Genomic_DNA"/>
</dbReference>
<accession>A0A2M9Y389</accession>
<comment type="caution">
    <text evidence="1">The sequence shown here is derived from an EMBL/GenBank/DDBJ whole genome shotgun (WGS) entry which is preliminary data.</text>
</comment>
<dbReference type="Proteomes" id="UP000297891">
    <property type="component" value="Unassembled WGS sequence"/>
</dbReference>
<evidence type="ECO:0000313" key="2">
    <source>
        <dbReference type="Proteomes" id="UP000297891"/>
    </source>
</evidence>
<sequence length="73" mass="8388">MSEERLFPKSVDEVILEKVRFFFLPDRTAAFVKNLVDGKVSERSLICCNSGCDVCNETIYNCYMAVKKELDQT</sequence>
<name>A0A2M9Y389_9LEPT</name>
<proteinExistence type="predicted"/>
<evidence type="ECO:0000313" key="1">
    <source>
        <dbReference type="EMBL" id="TGK91304.1"/>
    </source>
</evidence>
<dbReference type="OrthoDB" id="331659at2"/>
<organism evidence="1 2">
    <name type="scientific">Leptospira brenneri</name>
    <dbReference type="NCBI Taxonomy" id="2023182"/>
    <lineage>
        <taxon>Bacteria</taxon>
        <taxon>Pseudomonadati</taxon>
        <taxon>Spirochaetota</taxon>
        <taxon>Spirochaetia</taxon>
        <taxon>Leptospirales</taxon>
        <taxon>Leptospiraceae</taxon>
        <taxon>Leptospira</taxon>
    </lineage>
</organism>
<reference evidence="1" key="1">
    <citation type="journal article" date="2019" name="PLoS Negl. Trop. Dis.">
        <title>Revisiting the worldwide diversity of Leptospira species in the environment.</title>
        <authorList>
            <person name="Vincent A.T."/>
            <person name="Schiettekatte O."/>
            <person name="Bourhy P."/>
            <person name="Veyrier F.J."/>
            <person name="Picardeau M."/>
        </authorList>
    </citation>
    <scope>NUCLEOTIDE SEQUENCE [LARGE SCALE GENOMIC DNA]</scope>
    <source>
        <strain evidence="1">201800277</strain>
    </source>
</reference>